<dbReference type="GO" id="GO:0003824">
    <property type="term" value="F:catalytic activity"/>
    <property type="evidence" value="ECO:0007669"/>
    <property type="project" value="InterPro"/>
</dbReference>
<dbReference type="InterPro" id="IPR050377">
    <property type="entry name" value="Radical_SAM_PqqE_MftC-like"/>
</dbReference>
<dbReference type="GO" id="GO:0046872">
    <property type="term" value="F:metal ion binding"/>
    <property type="evidence" value="ECO:0007669"/>
    <property type="project" value="UniProtKB-KW"/>
</dbReference>
<feature type="domain" description="Radical SAM core" evidence="5">
    <location>
        <begin position="439"/>
        <end position="644"/>
    </location>
</feature>
<keyword evidence="1" id="KW-0949">S-adenosyl-L-methionine</keyword>
<keyword evidence="3" id="KW-0408">Iron</keyword>
<reference evidence="7" key="1">
    <citation type="journal article" date="2015" name="MBio">
        <title>Genome-Resolved Metagenomic Analysis Reveals Roles for Candidate Phyla and Other Microbial Community Members in Biogeochemical Transformations in Oil Reservoirs.</title>
        <authorList>
            <person name="Hu P."/>
            <person name="Tom L."/>
            <person name="Singh A."/>
            <person name="Thomas B.C."/>
            <person name="Baker B.J."/>
            <person name="Piceno Y.M."/>
            <person name="Andersen G.L."/>
            <person name="Banfield J.F."/>
        </authorList>
    </citation>
    <scope>NUCLEOTIDE SEQUENCE [LARGE SCALE GENOMIC DNA]</scope>
</reference>
<evidence type="ECO:0000256" key="3">
    <source>
        <dbReference type="ARBA" id="ARBA00023004"/>
    </source>
</evidence>
<comment type="caution">
    <text evidence="6">The sequence shown here is derived from an EMBL/GenBank/DDBJ whole genome shotgun (WGS) entry which is preliminary data.</text>
</comment>
<dbReference type="SFLD" id="SFLDS00029">
    <property type="entry name" value="Radical_SAM"/>
    <property type="match status" value="2"/>
</dbReference>
<dbReference type="SFLD" id="SFLDG01386">
    <property type="entry name" value="main_SPASM_domain-containing"/>
    <property type="match status" value="1"/>
</dbReference>
<dbReference type="AlphaFoldDB" id="A0A101HJ23"/>
<dbReference type="SFLD" id="SFLDG01067">
    <property type="entry name" value="SPASM/twitch_domain_containing"/>
    <property type="match status" value="2"/>
</dbReference>
<keyword evidence="4" id="KW-0411">Iron-sulfur</keyword>
<organism evidence="6 7">
    <name type="scientific">candidate division WS6 bacterium 34_10</name>
    <dbReference type="NCBI Taxonomy" id="1641389"/>
    <lineage>
        <taxon>Bacteria</taxon>
        <taxon>Candidatus Dojkabacteria</taxon>
    </lineage>
</organism>
<dbReference type="PANTHER" id="PTHR11228">
    <property type="entry name" value="RADICAL SAM DOMAIN PROTEIN"/>
    <property type="match status" value="1"/>
</dbReference>
<dbReference type="InterPro" id="IPR058240">
    <property type="entry name" value="rSAM_sf"/>
</dbReference>
<dbReference type="CDD" id="cd01335">
    <property type="entry name" value="Radical_SAM"/>
    <property type="match status" value="2"/>
</dbReference>
<keyword evidence="2" id="KW-0479">Metal-binding</keyword>
<accession>A0A101HJ23</accession>
<dbReference type="Pfam" id="PF04055">
    <property type="entry name" value="Radical_SAM"/>
    <property type="match status" value="2"/>
</dbReference>
<evidence type="ECO:0000256" key="2">
    <source>
        <dbReference type="ARBA" id="ARBA00022723"/>
    </source>
</evidence>
<dbReference type="PROSITE" id="PS51918">
    <property type="entry name" value="RADICAL_SAM"/>
    <property type="match status" value="1"/>
</dbReference>
<sequence>MQESELKHFSIPHLLHIEMTYSCNAKCFFCYNPSRNSPINYEQILKLVKSVAKSKVPHVYLIGGEPSLLDVDQLNNYINILSPNSSLTIVTNGLKYMDGLSSDLACLGVAIHGDAQTQEWLSGIKGGYYRTVENVKKYVKDGFDVRCIPVLTSKNYDQMYEIIKLAKGLGMESVFVDKFEIGGMGLDMAAQLKPSLEQFKISLDQMIKARDDFNIPVGFGTAIPYCLDERLIKENMFANCGVGVTFAAVNPNGDFRICNQSEIVYGNILKESVEEIWNKKDIKQFRDLNWAEEPCKDCALLTECTGGCKVDLSCSSTYCIDYHIRENRDDLLSVDRVEELWEEHEKEYQNKVDDIEIPQGYREFFVDRFTKLNNYHNEKYIVTRYQTVVVDNKVYKIMEEIMNGLQKEEAILEKFGNDFETKELRRLLSQLERIEAIRSKQIRSIDWEITRDCNLECKHCITSSPIKVKYRGLGEIIRVINELCDFGLEEVSLTGGEPLKYPHIDELMEYLKYKKLSIRLLTNGTLLTEKNTDFIKQDISEVGVSLDGTTEDTNDYIRGEGSFVHAMRGIELLKKNKIPFSLYFTMHNKNHDIEEMIEFSREIGAEYCKINEITKRGRALENTDLFSNVKYNIPEQKKLSESCDLDKSHLFVNSIGDCFPCVELSQTGKPPLGNVFKNDLLKISERLKSFVNENMGNKCPYTIYCSDQYATICTNNKFKCNTNE</sequence>
<name>A0A101HJ23_9BACT</name>
<dbReference type="PANTHER" id="PTHR11228:SF7">
    <property type="entry name" value="PQQA PEPTIDE CYCLASE"/>
    <property type="match status" value="1"/>
</dbReference>
<dbReference type="EMBL" id="LGGO01000007">
    <property type="protein sequence ID" value="KUK77763.1"/>
    <property type="molecule type" value="Genomic_DNA"/>
</dbReference>
<evidence type="ECO:0000313" key="7">
    <source>
        <dbReference type="Proteomes" id="UP000053904"/>
    </source>
</evidence>
<dbReference type="Gene3D" id="3.20.20.70">
    <property type="entry name" value="Aldolase class I"/>
    <property type="match status" value="2"/>
</dbReference>
<proteinExistence type="predicted"/>
<gene>
    <name evidence="6" type="ORF">XD93_0108</name>
</gene>
<evidence type="ECO:0000256" key="1">
    <source>
        <dbReference type="ARBA" id="ARBA00022691"/>
    </source>
</evidence>
<dbReference type="CDD" id="cd21109">
    <property type="entry name" value="SPASM"/>
    <property type="match status" value="1"/>
</dbReference>
<dbReference type="InterPro" id="IPR007197">
    <property type="entry name" value="rSAM"/>
</dbReference>
<protein>
    <submittedName>
        <fullName evidence="6">Radical SAM domain protein</fullName>
    </submittedName>
</protein>
<evidence type="ECO:0000259" key="5">
    <source>
        <dbReference type="PROSITE" id="PS51918"/>
    </source>
</evidence>
<dbReference type="Proteomes" id="UP000053904">
    <property type="component" value="Unassembled WGS sequence"/>
</dbReference>
<dbReference type="InterPro" id="IPR023885">
    <property type="entry name" value="4Fe4S-binding_SPASM_dom"/>
</dbReference>
<dbReference type="GO" id="GO:0051536">
    <property type="term" value="F:iron-sulfur cluster binding"/>
    <property type="evidence" value="ECO:0007669"/>
    <property type="project" value="UniProtKB-KW"/>
</dbReference>
<dbReference type="Pfam" id="PF13186">
    <property type="entry name" value="SPASM"/>
    <property type="match status" value="1"/>
</dbReference>
<dbReference type="NCBIfam" id="TIGR04085">
    <property type="entry name" value="rSAM_more_4Fe4S"/>
    <property type="match status" value="1"/>
</dbReference>
<dbReference type="SUPFAM" id="SSF102114">
    <property type="entry name" value="Radical SAM enzymes"/>
    <property type="match status" value="2"/>
</dbReference>
<dbReference type="InterPro" id="IPR013785">
    <property type="entry name" value="Aldolase_TIM"/>
</dbReference>
<evidence type="ECO:0000313" key="6">
    <source>
        <dbReference type="EMBL" id="KUK77763.1"/>
    </source>
</evidence>
<evidence type="ECO:0000256" key="4">
    <source>
        <dbReference type="ARBA" id="ARBA00023014"/>
    </source>
</evidence>